<dbReference type="SMART" id="SM00100">
    <property type="entry name" value="cNMP"/>
    <property type="match status" value="1"/>
</dbReference>
<keyword evidence="9" id="KW-1185">Reference proteome</keyword>
<sequence length="621" mass="68603">MITKPELVDFLSGVPFFQEVSRDSLNNLSDHFQQFTFDRGDQILEKGDPGSSLFVIYTGRVKVHDGEHQYGILKAGASFGEYSLIDKEPRSASVTALEHSVLLELPAQRFLELMQEDPGFSRGILAVMIRRHRELDEVQEGLASSKAAIEVAHAQISSLIEGAMDAIIVFDERMQISLTNPAACQMLQNEDAIGRRLDFFLTEETANFIRGFVERCQEEGSERLQGRLPDPVVLHGSEDMETPVEGTISGYPGQKGLQFTLILHSIQERIANAEAISVLSKQTDYLQEQIRELTNDHGIVSDSPEMRQVVRMVEQVSQTDATVLVLGETGTGKELVSRAIHRASPRADKALIRVNCGAIPANLIESELFGHQKGAFTGAVADRKGRFLLANGGTIFLDEIGELPLDLQPKLLRVIQEGEFEPLGSSETISVDVRIVAATHRDLKKAVTKGTFREDLYYRLNVFPIRIPPLRDRGADILRIAEDMMGALSVKMNRKPLKLSDGDKALLLNYKWPGNVRELQNLLERAMILAQNGRIDWQSLLIPAQETSSNATTTAAPTKVMTQEELRKLEKQNILRALELTGGRVAGSTGAAALLGIPATTLFSKMKSLGITKAFSSYEKS</sequence>
<evidence type="ECO:0000256" key="4">
    <source>
        <dbReference type="ARBA" id="ARBA00023125"/>
    </source>
</evidence>
<dbReference type="EMBL" id="FOYQ01000002">
    <property type="protein sequence ID" value="SFR54665.1"/>
    <property type="molecule type" value="Genomic_DNA"/>
</dbReference>
<gene>
    <name evidence="8" type="ORF">SAMN04490243_2824</name>
</gene>
<dbReference type="SUPFAM" id="SSF46689">
    <property type="entry name" value="Homeodomain-like"/>
    <property type="match status" value="1"/>
</dbReference>
<dbReference type="InterPro" id="IPR014710">
    <property type="entry name" value="RmlC-like_jellyroll"/>
</dbReference>
<dbReference type="PANTHER" id="PTHR32071">
    <property type="entry name" value="TRANSCRIPTIONAL REGULATORY PROTEIN"/>
    <property type="match status" value="1"/>
</dbReference>
<dbReference type="RefSeq" id="WP_092983308.1">
    <property type="nucleotide sequence ID" value="NZ_FOYQ01000002.1"/>
</dbReference>
<dbReference type="Proteomes" id="UP000199534">
    <property type="component" value="Unassembled WGS sequence"/>
</dbReference>
<dbReference type="Gene3D" id="1.10.8.60">
    <property type="match status" value="1"/>
</dbReference>
<dbReference type="InterPro" id="IPR000014">
    <property type="entry name" value="PAS"/>
</dbReference>
<dbReference type="PROSITE" id="PS00889">
    <property type="entry name" value="CNMP_BINDING_2"/>
    <property type="match status" value="1"/>
</dbReference>
<dbReference type="Gene3D" id="2.60.120.10">
    <property type="entry name" value="Jelly Rolls"/>
    <property type="match status" value="1"/>
</dbReference>
<proteinExistence type="predicted"/>
<dbReference type="Pfam" id="PF00158">
    <property type="entry name" value="Sigma54_activat"/>
    <property type="match status" value="1"/>
</dbReference>
<dbReference type="Gene3D" id="1.10.10.60">
    <property type="entry name" value="Homeodomain-like"/>
    <property type="match status" value="1"/>
</dbReference>
<dbReference type="GO" id="GO:0005524">
    <property type="term" value="F:ATP binding"/>
    <property type="evidence" value="ECO:0007669"/>
    <property type="project" value="UniProtKB-KW"/>
</dbReference>
<dbReference type="PROSITE" id="PS00675">
    <property type="entry name" value="SIGMA54_INTERACT_1"/>
    <property type="match status" value="1"/>
</dbReference>
<dbReference type="Pfam" id="PF13188">
    <property type="entry name" value="PAS_8"/>
    <property type="match status" value="1"/>
</dbReference>
<dbReference type="InterPro" id="IPR018488">
    <property type="entry name" value="cNMP-bd_CS"/>
</dbReference>
<keyword evidence="5" id="KW-0804">Transcription</keyword>
<name>A0A1I6HJL5_9FLAO</name>
<evidence type="ECO:0000313" key="9">
    <source>
        <dbReference type="Proteomes" id="UP000199534"/>
    </source>
</evidence>
<dbReference type="FunFam" id="3.40.50.300:FF:000006">
    <property type="entry name" value="DNA-binding transcriptional regulator NtrC"/>
    <property type="match status" value="1"/>
</dbReference>
<dbReference type="InterPro" id="IPR025943">
    <property type="entry name" value="Sigma_54_int_dom_ATP-bd_2"/>
</dbReference>
<dbReference type="InterPro" id="IPR003593">
    <property type="entry name" value="AAA+_ATPase"/>
</dbReference>
<dbReference type="InterPro" id="IPR000595">
    <property type="entry name" value="cNMP-bd_dom"/>
</dbReference>
<evidence type="ECO:0000256" key="1">
    <source>
        <dbReference type="ARBA" id="ARBA00022741"/>
    </source>
</evidence>
<evidence type="ECO:0000256" key="2">
    <source>
        <dbReference type="ARBA" id="ARBA00022840"/>
    </source>
</evidence>
<dbReference type="AlphaFoldDB" id="A0A1I6HJL5"/>
<dbReference type="InterPro" id="IPR027417">
    <property type="entry name" value="P-loop_NTPase"/>
</dbReference>
<organism evidence="8 9">
    <name type="scientific">Robiginitalea myxolifaciens</name>
    <dbReference type="NCBI Taxonomy" id="400055"/>
    <lineage>
        <taxon>Bacteria</taxon>
        <taxon>Pseudomonadati</taxon>
        <taxon>Bacteroidota</taxon>
        <taxon>Flavobacteriia</taxon>
        <taxon>Flavobacteriales</taxon>
        <taxon>Flavobacteriaceae</taxon>
        <taxon>Robiginitalea</taxon>
    </lineage>
</organism>
<dbReference type="Pfam" id="PF25601">
    <property type="entry name" value="AAA_lid_14"/>
    <property type="match status" value="1"/>
</dbReference>
<dbReference type="PROSITE" id="PS00676">
    <property type="entry name" value="SIGMA54_INTERACT_2"/>
    <property type="match status" value="1"/>
</dbReference>
<reference evidence="8 9" key="1">
    <citation type="submission" date="2016-10" db="EMBL/GenBank/DDBJ databases">
        <authorList>
            <person name="de Groot N.N."/>
        </authorList>
    </citation>
    <scope>NUCLEOTIDE SEQUENCE [LARGE SCALE GENOMIC DNA]</scope>
    <source>
        <strain evidence="8 9">DSM 21019</strain>
    </source>
</reference>
<dbReference type="STRING" id="400055.SAMN04490243_2824"/>
<dbReference type="CDD" id="cd00130">
    <property type="entry name" value="PAS"/>
    <property type="match status" value="1"/>
</dbReference>
<dbReference type="OrthoDB" id="9782110at2"/>
<dbReference type="SMART" id="SM00091">
    <property type="entry name" value="PAS"/>
    <property type="match status" value="1"/>
</dbReference>
<evidence type="ECO:0000256" key="5">
    <source>
        <dbReference type="ARBA" id="ARBA00023163"/>
    </source>
</evidence>
<dbReference type="Pfam" id="PF02954">
    <property type="entry name" value="HTH_8"/>
    <property type="match status" value="1"/>
</dbReference>
<feature type="domain" description="Sigma-54 factor interaction" evidence="7">
    <location>
        <begin position="299"/>
        <end position="528"/>
    </location>
</feature>
<dbReference type="PROSITE" id="PS50045">
    <property type="entry name" value="SIGMA54_INTERACT_4"/>
    <property type="match status" value="1"/>
</dbReference>
<evidence type="ECO:0000313" key="8">
    <source>
        <dbReference type="EMBL" id="SFR54665.1"/>
    </source>
</evidence>
<keyword evidence="3" id="KW-0805">Transcription regulation</keyword>
<dbReference type="SUPFAM" id="SSF51206">
    <property type="entry name" value="cAMP-binding domain-like"/>
    <property type="match status" value="1"/>
</dbReference>
<accession>A0A1I6HJL5</accession>
<dbReference type="InterPro" id="IPR009057">
    <property type="entry name" value="Homeodomain-like_sf"/>
</dbReference>
<protein>
    <submittedName>
        <fullName evidence="8">PAS domain S-box-containing protein</fullName>
    </submittedName>
</protein>
<evidence type="ECO:0000259" key="6">
    <source>
        <dbReference type="PROSITE" id="PS50042"/>
    </source>
</evidence>
<evidence type="ECO:0000256" key="3">
    <source>
        <dbReference type="ARBA" id="ARBA00023015"/>
    </source>
</evidence>
<keyword evidence="2" id="KW-0067">ATP-binding</keyword>
<dbReference type="PROSITE" id="PS50042">
    <property type="entry name" value="CNMP_BINDING_3"/>
    <property type="match status" value="1"/>
</dbReference>
<dbReference type="SUPFAM" id="SSF52540">
    <property type="entry name" value="P-loop containing nucleoside triphosphate hydrolases"/>
    <property type="match status" value="1"/>
</dbReference>
<dbReference type="CDD" id="cd00009">
    <property type="entry name" value="AAA"/>
    <property type="match status" value="1"/>
</dbReference>
<evidence type="ECO:0000259" key="7">
    <source>
        <dbReference type="PROSITE" id="PS50045"/>
    </source>
</evidence>
<dbReference type="InterPro" id="IPR002078">
    <property type="entry name" value="Sigma_54_int"/>
</dbReference>
<dbReference type="Gene3D" id="3.40.50.300">
    <property type="entry name" value="P-loop containing nucleotide triphosphate hydrolases"/>
    <property type="match status" value="1"/>
</dbReference>
<dbReference type="InterPro" id="IPR018490">
    <property type="entry name" value="cNMP-bd_dom_sf"/>
</dbReference>
<dbReference type="GO" id="GO:0006355">
    <property type="term" value="P:regulation of DNA-templated transcription"/>
    <property type="evidence" value="ECO:0007669"/>
    <property type="project" value="InterPro"/>
</dbReference>
<feature type="domain" description="Cyclic nucleotide-binding" evidence="6">
    <location>
        <begin position="16"/>
        <end position="131"/>
    </location>
</feature>
<dbReference type="SMART" id="SM00382">
    <property type="entry name" value="AAA"/>
    <property type="match status" value="1"/>
</dbReference>
<keyword evidence="4" id="KW-0238">DNA-binding</keyword>
<dbReference type="CDD" id="cd00038">
    <property type="entry name" value="CAP_ED"/>
    <property type="match status" value="1"/>
</dbReference>
<dbReference type="NCBIfam" id="TIGR00229">
    <property type="entry name" value="sensory_box"/>
    <property type="match status" value="1"/>
</dbReference>
<dbReference type="GO" id="GO:0043565">
    <property type="term" value="F:sequence-specific DNA binding"/>
    <property type="evidence" value="ECO:0007669"/>
    <property type="project" value="InterPro"/>
</dbReference>
<dbReference type="InterPro" id="IPR025944">
    <property type="entry name" value="Sigma_54_int_dom_CS"/>
</dbReference>
<keyword evidence="1" id="KW-0547">Nucleotide-binding</keyword>
<dbReference type="SUPFAM" id="SSF55785">
    <property type="entry name" value="PYP-like sensor domain (PAS domain)"/>
    <property type="match status" value="1"/>
</dbReference>
<dbReference type="InterPro" id="IPR002197">
    <property type="entry name" value="HTH_Fis"/>
</dbReference>
<dbReference type="InterPro" id="IPR035965">
    <property type="entry name" value="PAS-like_dom_sf"/>
</dbReference>
<dbReference type="InterPro" id="IPR025662">
    <property type="entry name" value="Sigma_54_int_dom_ATP-bd_1"/>
</dbReference>
<dbReference type="PANTHER" id="PTHR32071:SF117">
    <property type="entry name" value="PTS-DEPENDENT DIHYDROXYACETONE KINASE OPERON REGULATORY PROTEIN-RELATED"/>
    <property type="match status" value="1"/>
</dbReference>
<dbReference type="PROSITE" id="PS00688">
    <property type="entry name" value="SIGMA54_INTERACT_3"/>
    <property type="match status" value="1"/>
</dbReference>
<dbReference type="Gene3D" id="3.30.450.20">
    <property type="entry name" value="PAS domain"/>
    <property type="match status" value="1"/>
</dbReference>
<dbReference type="Pfam" id="PF00027">
    <property type="entry name" value="cNMP_binding"/>
    <property type="match status" value="1"/>
</dbReference>
<dbReference type="InterPro" id="IPR058031">
    <property type="entry name" value="AAA_lid_NorR"/>
</dbReference>